<gene>
    <name evidence="2" type="ORF">MGWOODY_XGa2550</name>
</gene>
<dbReference type="EMBL" id="CZRL01000082">
    <property type="protein sequence ID" value="CUS52387.1"/>
    <property type="molecule type" value="Genomic_DNA"/>
</dbReference>
<protein>
    <recommendedName>
        <fullName evidence="1">SCP2 domain-containing protein</fullName>
    </recommendedName>
</protein>
<name>A0A160TRE4_9ZZZZ</name>
<sequence>MSKTTSFFADYLPQKLSAHPDLAGKVDQIFQFDINGVGSWHVDLTVGEGSVSTGPHDNPDCTITCSEAAFEQVLDEPGSAMVLMTKGELTVSNLTAALSLQKIF</sequence>
<feature type="domain" description="SCP2" evidence="1">
    <location>
        <begin position="18"/>
        <end position="103"/>
    </location>
</feature>
<proteinExistence type="predicted"/>
<dbReference type="Pfam" id="PF02036">
    <property type="entry name" value="SCP2"/>
    <property type="match status" value="1"/>
</dbReference>
<dbReference type="InterPro" id="IPR003033">
    <property type="entry name" value="SCP2_sterol-bd_dom"/>
</dbReference>
<dbReference type="InterPro" id="IPR036527">
    <property type="entry name" value="SCP2_sterol-bd_dom_sf"/>
</dbReference>
<evidence type="ECO:0000259" key="1">
    <source>
        <dbReference type="Pfam" id="PF02036"/>
    </source>
</evidence>
<accession>A0A160TRE4</accession>
<evidence type="ECO:0000313" key="2">
    <source>
        <dbReference type="EMBL" id="CUS52387.1"/>
    </source>
</evidence>
<dbReference type="Gene3D" id="3.30.1050.10">
    <property type="entry name" value="SCP2 sterol-binding domain"/>
    <property type="match status" value="1"/>
</dbReference>
<organism evidence="2">
    <name type="scientific">hydrothermal vent metagenome</name>
    <dbReference type="NCBI Taxonomy" id="652676"/>
    <lineage>
        <taxon>unclassified sequences</taxon>
        <taxon>metagenomes</taxon>
        <taxon>ecological metagenomes</taxon>
    </lineage>
</organism>
<dbReference type="AlphaFoldDB" id="A0A160TRE4"/>
<reference evidence="2" key="1">
    <citation type="submission" date="2015-10" db="EMBL/GenBank/DDBJ databases">
        <authorList>
            <person name="Gilbert D.G."/>
        </authorList>
    </citation>
    <scope>NUCLEOTIDE SEQUENCE</scope>
</reference>
<dbReference type="SUPFAM" id="SSF55718">
    <property type="entry name" value="SCP-like"/>
    <property type="match status" value="1"/>
</dbReference>